<keyword evidence="1" id="KW-1133">Transmembrane helix</keyword>
<comment type="caution">
    <text evidence="2">The sequence shown here is derived from an EMBL/GenBank/DDBJ whole genome shotgun (WGS) entry which is preliminary data.</text>
</comment>
<evidence type="ECO:0000313" key="3">
    <source>
        <dbReference type="Proteomes" id="UP001172457"/>
    </source>
</evidence>
<keyword evidence="1" id="KW-0812">Transmembrane</keyword>
<accession>A0AA38TBM5</accession>
<sequence>MAKDAKVSMKVLVDKEKNRVVFAEADYNFVDILFSFMTLPMGAIVRLLGKQEKKFEALGSLNNLHKSLVDLPVGYFFTEECKVMLLNPKSSSYDHCRKLRLNIDDTEPTKYFICGEWRCNRLWLPKLSLCNTARCTYCGKSMDQEIRFKYTSSSADDVCVSSGVFVSDATTFIVSDDLCVMPYTLEGCIQLLKDVGISYTRHLDERTVDISREQVLDLLGFALSCNYPLTFLLLDGSHPIQELVHPVQGSFNQSTLINNKASTSPNFSLHVSLQKSTGKLLFAEAEEDLVDFVFGFLAISLGTVIGTLTNGASSLICMDNIFRSVLNLSKGRYLKSQEDIEGTSSTTFNNPSVNRELFKRSGMFIVMDDFVITPSSYVSTMDKLNKLKVPLFDIKKHKISIGVEEGIKLLKASLRSSSVLTTGLEDQLKKLNPNV</sequence>
<feature type="transmembrane region" description="Helical" evidence="1">
    <location>
        <begin position="27"/>
        <end position="48"/>
    </location>
</feature>
<dbReference type="EMBL" id="JARYMX010000004">
    <property type="protein sequence ID" value="KAJ9550996.1"/>
    <property type="molecule type" value="Genomic_DNA"/>
</dbReference>
<proteinExistence type="predicted"/>
<dbReference type="PANTHER" id="PTHR33103:SF27">
    <property type="entry name" value="OS04G0594700 PROTEIN"/>
    <property type="match status" value="1"/>
</dbReference>
<reference evidence="2" key="1">
    <citation type="submission" date="2023-03" db="EMBL/GenBank/DDBJ databases">
        <title>Chromosome-scale reference genome and RAD-based genetic map of yellow starthistle (Centaurea solstitialis) reveal putative structural variation and QTLs associated with invader traits.</title>
        <authorList>
            <person name="Reatini B."/>
            <person name="Cang F.A."/>
            <person name="Jiang Q."/>
            <person name="Mckibben M.T.W."/>
            <person name="Barker M.S."/>
            <person name="Rieseberg L.H."/>
            <person name="Dlugosch K.M."/>
        </authorList>
    </citation>
    <scope>NUCLEOTIDE SEQUENCE</scope>
    <source>
        <strain evidence="2">CAN-66</strain>
        <tissue evidence="2">Leaf</tissue>
    </source>
</reference>
<dbReference type="Pfam" id="PF05056">
    <property type="entry name" value="DUF674"/>
    <property type="match status" value="2"/>
</dbReference>
<keyword evidence="1" id="KW-0472">Membrane</keyword>
<dbReference type="AlphaFoldDB" id="A0AA38TBM5"/>
<dbReference type="InterPro" id="IPR007750">
    <property type="entry name" value="DUF674"/>
</dbReference>
<name>A0AA38TBM5_9ASTR</name>
<dbReference type="Proteomes" id="UP001172457">
    <property type="component" value="Chromosome 4"/>
</dbReference>
<keyword evidence="3" id="KW-1185">Reference proteome</keyword>
<protein>
    <recommendedName>
        <fullName evidence="4">DUF674 family protein</fullName>
    </recommendedName>
</protein>
<gene>
    <name evidence="2" type="ORF">OSB04_015041</name>
</gene>
<evidence type="ECO:0008006" key="4">
    <source>
        <dbReference type="Google" id="ProtNLM"/>
    </source>
</evidence>
<organism evidence="2 3">
    <name type="scientific">Centaurea solstitialis</name>
    <name type="common">yellow star-thistle</name>
    <dbReference type="NCBI Taxonomy" id="347529"/>
    <lineage>
        <taxon>Eukaryota</taxon>
        <taxon>Viridiplantae</taxon>
        <taxon>Streptophyta</taxon>
        <taxon>Embryophyta</taxon>
        <taxon>Tracheophyta</taxon>
        <taxon>Spermatophyta</taxon>
        <taxon>Magnoliopsida</taxon>
        <taxon>eudicotyledons</taxon>
        <taxon>Gunneridae</taxon>
        <taxon>Pentapetalae</taxon>
        <taxon>asterids</taxon>
        <taxon>campanulids</taxon>
        <taxon>Asterales</taxon>
        <taxon>Asteraceae</taxon>
        <taxon>Carduoideae</taxon>
        <taxon>Cardueae</taxon>
        <taxon>Centaureinae</taxon>
        <taxon>Centaurea</taxon>
    </lineage>
</organism>
<evidence type="ECO:0000313" key="2">
    <source>
        <dbReference type="EMBL" id="KAJ9550996.1"/>
    </source>
</evidence>
<dbReference type="PANTHER" id="PTHR33103">
    <property type="entry name" value="OS01G0153900 PROTEIN"/>
    <property type="match status" value="1"/>
</dbReference>
<evidence type="ECO:0000256" key="1">
    <source>
        <dbReference type="SAM" id="Phobius"/>
    </source>
</evidence>